<gene>
    <name evidence="4" type="ORF">ACFPFM_42470</name>
</gene>
<sequence>MIHKKDLGRLDFIAKGADGSVYALPDLRLPGCPPLAYKEAGQPALREFSLPDWKRVLDAMARAVAFRSGLSPSDRDDLDECTTWPIDMVDDGGLPCGSVMPLLPPDFFVRTNPASGPRKDIPLDLSWLSAKDSQARAAGVDPTAFRDQRIRVVLLAELARALWRLHEHGIVYGDLNLRNVAFALGPPRIKLLDCDATALLTDPTRRQLHSPFFSPPDTAGRWKLQDDRTDVYKLALCVIRGLNPGPGATQHRDPTSLVGKLDPPAIEVVRRAVDVDPLRRPTARELFECLEWNLPANALPPERRPTSTGGGAPSRREAPNPPGNGASGKVFLSYRRADTRHLVGRLADRLVERFGEDRVFCDVDSIAAGEDFAEVVEREVNACTVLLAVIGPGWLDAADGQRRRRLDDGDDLVAFEVRTALARGIRVIPVLVDGASMPPADRLPAGLAPLAGRNAVTMTHESFRSDFHRLATRLAELVD</sequence>
<comment type="caution">
    <text evidence="4">The sequence shown here is derived from an EMBL/GenBank/DDBJ whole genome shotgun (WGS) entry which is preliminary data.</text>
</comment>
<keyword evidence="5" id="KW-1185">Reference proteome</keyword>
<protein>
    <submittedName>
        <fullName evidence="4">TIR domain-containing protein</fullName>
    </submittedName>
</protein>
<dbReference type="SUPFAM" id="SSF56112">
    <property type="entry name" value="Protein kinase-like (PK-like)"/>
    <property type="match status" value="1"/>
</dbReference>
<dbReference type="InterPro" id="IPR000719">
    <property type="entry name" value="Prot_kinase_dom"/>
</dbReference>
<proteinExistence type="predicted"/>
<evidence type="ECO:0000259" key="2">
    <source>
        <dbReference type="PROSITE" id="PS50011"/>
    </source>
</evidence>
<dbReference type="InterPro" id="IPR035897">
    <property type="entry name" value="Toll_tir_struct_dom_sf"/>
</dbReference>
<dbReference type="SUPFAM" id="SSF52200">
    <property type="entry name" value="Toll/Interleukin receptor TIR domain"/>
    <property type="match status" value="1"/>
</dbReference>
<feature type="region of interest" description="Disordered" evidence="1">
    <location>
        <begin position="298"/>
        <end position="329"/>
    </location>
</feature>
<dbReference type="InterPro" id="IPR011009">
    <property type="entry name" value="Kinase-like_dom_sf"/>
</dbReference>
<dbReference type="Gene3D" id="1.10.510.10">
    <property type="entry name" value="Transferase(Phosphotransferase) domain 1"/>
    <property type="match status" value="1"/>
</dbReference>
<name>A0ABV9YIM3_9PSEU</name>
<evidence type="ECO:0000259" key="3">
    <source>
        <dbReference type="PROSITE" id="PS50104"/>
    </source>
</evidence>
<dbReference type="EMBL" id="JBHSJB010000053">
    <property type="protein sequence ID" value="MFC5060416.1"/>
    <property type="molecule type" value="Genomic_DNA"/>
</dbReference>
<dbReference type="PROSITE" id="PS50011">
    <property type="entry name" value="PROTEIN_KINASE_DOM"/>
    <property type="match status" value="1"/>
</dbReference>
<reference evidence="5" key="1">
    <citation type="journal article" date="2019" name="Int. J. Syst. Evol. Microbiol.">
        <title>The Global Catalogue of Microorganisms (GCM) 10K type strain sequencing project: providing services to taxonomists for standard genome sequencing and annotation.</title>
        <authorList>
            <consortium name="The Broad Institute Genomics Platform"/>
            <consortium name="The Broad Institute Genome Sequencing Center for Infectious Disease"/>
            <person name="Wu L."/>
            <person name="Ma J."/>
        </authorList>
    </citation>
    <scope>NUCLEOTIDE SEQUENCE [LARGE SCALE GENOMIC DNA]</scope>
    <source>
        <strain evidence="5">KCTC 12848</strain>
    </source>
</reference>
<accession>A0ABV9YIM3</accession>
<dbReference type="Gene3D" id="3.40.50.10140">
    <property type="entry name" value="Toll/interleukin-1 receptor homology (TIR) domain"/>
    <property type="match status" value="1"/>
</dbReference>
<evidence type="ECO:0000313" key="5">
    <source>
        <dbReference type="Proteomes" id="UP001595833"/>
    </source>
</evidence>
<dbReference type="RefSeq" id="WP_344037387.1">
    <property type="nucleotide sequence ID" value="NZ_BAAAKE010000007.1"/>
</dbReference>
<evidence type="ECO:0000256" key="1">
    <source>
        <dbReference type="SAM" id="MobiDB-lite"/>
    </source>
</evidence>
<dbReference type="Pfam" id="PF13676">
    <property type="entry name" value="TIR_2"/>
    <property type="match status" value="1"/>
</dbReference>
<dbReference type="Proteomes" id="UP001595833">
    <property type="component" value="Unassembled WGS sequence"/>
</dbReference>
<organism evidence="4 5">
    <name type="scientific">Saccharothrix xinjiangensis</name>
    <dbReference type="NCBI Taxonomy" id="204798"/>
    <lineage>
        <taxon>Bacteria</taxon>
        <taxon>Bacillati</taxon>
        <taxon>Actinomycetota</taxon>
        <taxon>Actinomycetes</taxon>
        <taxon>Pseudonocardiales</taxon>
        <taxon>Pseudonocardiaceae</taxon>
        <taxon>Saccharothrix</taxon>
    </lineage>
</organism>
<feature type="domain" description="Protein kinase" evidence="2">
    <location>
        <begin position="7"/>
        <end position="293"/>
    </location>
</feature>
<feature type="domain" description="TIR" evidence="3">
    <location>
        <begin position="326"/>
        <end position="479"/>
    </location>
</feature>
<dbReference type="PROSITE" id="PS50104">
    <property type="entry name" value="TIR"/>
    <property type="match status" value="1"/>
</dbReference>
<evidence type="ECO:0000313" key="4">
    <source>
        <dbReference type="EMBL" id="MFC5060416.1"/>
    </source>
</evidence>
<dbReference type="InterPro" id="IPR000157">
    <property type="entry name" value="TIR_dom"/>
</dbReference>